<dbReference type="AlphaFoldDB" id="A0A7X6HE10"/>
<evidence type="ECO:0000259" key="1">
    <source>
        <dbReference type="Pfam" id="PF05239"/>
    </source>
</evidence>
<dbReference type="GO" id="GO:0019684">
    <property type="term" value="P:photosynthesis, light reaction"/>
    <property type="evidence" value="ECO:0007669"/>
    <property type="project" value="InterPro"/>
</dbReference>
<evidence type="ECO:0000313" key="2">
    <source>
        <dbReference type="EMBL" id="NKX53927.1"/>
    </source>
</evidence>
<reference evidence="2 3" key="1">
    <citation type="submission" date="2020-04" db="EMBL/GenBank/DDBJ databases">
        <title>Arthrobacter sp. nov.</title>
        <authorList>
            <person name="Liu S."/>
        </authorList>
    </citation>
    <scope>NUCLEOTIDE SEQUENCE [LARGE SCALE GENOMIC DNA]</scope>
    <source>
        <strain evidence="2 3">E918</strain>
    </source>
</reference>
<feature type="domain" description="PRC-barrel" evidence="1">
    <location>
        <begin position="6"/>
        <end position="74"/>
    </location>
</feature>
<keyword evidence="3" id="KW-1185">Reference proteome</keyword>
<gene>
    <name evidence="2" type="ORF">HGG74_05105</name>
</gene>
<accession>A0A7X6HE10</accession>
<dbReference type="Pfam" id="PF05239">
    <property type="entry name" value="PRC"/>
    <property type="match status" value="1"/>
</dbReference>
<proteinExistence type="predicted"/>
<dbReference type="InterPro" id="IPR014747">
    <property type="entry name" value="Bac_photo_RC_H_C"/>
</dbReference>
<dbReference type="EMBL" id="JAAZSQ010000003">
    <property type="protein sequence ID" value="NKX53927.1"/>
    <property type="molecule type" value="Genomic_DNA"/>
</dbReference>
<protein>
    <submittedName>
        <fullName evidence="2">PRC-barrel domain containing protein</fullName>
    </submittedName>
</protein>
<name>A0A7X6HE10_9MICC</name>
<organism evidence="2 3">
    <name type="scientific">Arthrobacter mobilis</name>
    <dbReference type="NCBI Taxonomy" id="2724944"/>
    <lineage>
        <taxon>Bacteria</taxon>
        <taxon>Bacillati</taxon>
        <taxon>Actinomycetota</taxon>
        <taxon>Actinomycetes</taxon>
        <taxon>Micrococcales</taxon>
        <taxon>Micrococcaceae</taxon>
        <taxon>Arthrobacter</taxon>
    </lineage>
</organism>
<comment type="caution">
    <text evidence="2">The sequence shown here is derived from an EMBL/GenBank/DDBJ whole genome shotgun (WGS) entry which is preliminary data.</text>
</comment>
<dbReference type="Proteomes" id="UP000544090">
    <property type="component" value="Unassembled WGS sequence"/>
</dbReference>
<dbReference type="InterPro" id="IPR011033">
    <property type="entry name" value="PRC_barrel-like_sf"/>
</dbReference>
<evidence type="ECO:0000313" key="3">
    <source>
        <dbReference type="Proteomes" id="UP000544090"/>
    </source>
</evidence>
<dbReference type="Gene3D" id="3.90.50.10">
    <property type="entry name" value="Photosynthetic Reaction Center, subunit H, domain 2"/>
    <property type="match status" value="1"/>
</dbReference>
<dbReference type="GO" id="GO:0030077">
    <property type="term" value="C:plasma membrane light-harvesting complex"/>
    <property type="evidence" value="ECO:0007669"/>
    <property type="project" value="InterPro"/>
</dbReference>
<dbReference type="InterPro" id="IPR027275">
    <property type="entry name" value="PRC-brl_dom"/>
</dbReference>
<sequence>MIQDESAHELQEATLWDSTGHRLGLVGEVHRDKDTGRLAWLTVALGPADTRERFVPLTGARIEGTDVYVAYDHDTIKGSPDIDNAPEAGLSPEDEAKLHRYYGL</sequence>
<dbReference type="SUPFAM" id="SSF50346">
    <property type="entry name" value="PRC-barrel domain"/>
    <property type="match status" value="1"/>
</dbReference>
<dbReference type="RefSeq" id="WP_168485272.1">
    <property type="nucleotide sequence ID" value="NZ_JAAZSQ010000003.1"/>
</dbReference>